<accession>A0A9J6GA77</accession>
<gene>
    <name evidence="2" type="ORF">HPB48_003348</name>
</gene>
<dbReference type="Proteomes" id="UP000821853">
    <property type="component" value="Chromosome 3"/>
</dbReference>
<evidence type="ECO:0000313" key="2">
    <source>
        <dbReference type="EMBL" id="KAH9372269.1"/>
    </source>
</evidence>
<reference evidence="2 3" key="1">
    <citation type="journal article" date="2020" name="Cell">
        <title>Large-Scale Comparative Analyses of Tick Genomes Elucidate Their Genetic Diversity and Vector Capacities.</title>
        <authorList>
            <consortium name="Tick Genome and Microbiome Consortium (TIGMIC)"/>
            <person name="Jia N."/>
            <person name="Wang J."/>
            <person name="Shi W."/>
            <person name="Du L."/>
            <person name="Sun Y."/>
            <person name="Zhan W."/>
            <person name="Jiang J.F."/>
            <person name="Wang Q."/>
            <person name="Zhang B."/>
            <person name="Ji P."/>
            <person name="Bell-Sakyi L."/>
            <person name="Cui X.M."/>
            <person name="Yuan T.T."/>
            <person name="Jiang B.G."/>
            <person name="Yang W.F."/>
            <person name="Lam T.T."/>
            <person name="Chang Q.C."/>
            <person name="Ding S.J."/>
            <person name="Wang X.J."/>
            <person name="Zhu J.G."/>
            <person name="Ruan X.D."/>
            <person name="Zhao L."/>
            <person name="Wei J.T."/>
            <person name="Ye R.Z."/>
            <person name="Que T.C."/>
            <person name="Du C.H."/>
            <person name="Zhou Y.H."/>
            <person name="Cheng J.X."/>
            <person name="Dai P.F."/>
            <person name="Guo W.B."/>
            <person name="Han X.H."/>
            <person name="Huang E.J."/>
            <person name="Li L.F."/>
            <person name="Wei W."/>
            <person name="Gao Y.C."/>
            <person name="Liu J.Z."/>
            <person name="Shao H.Z."/>
            <person name="Wang X."/>
            <person name="Wang C.C."/>
            <person name="Yang T.C."/>
            <person name="Huo Q.B."/>
            <person name="Li W."/>
            <person name="Chen H.Y."/>
            <person name="Chen S.E."/>
            <person name="Zhou L.G."/>
            <person name="Ni X.B."/>
            <person name="Tian J.H."/>
            <person name="Sheng Y."/>
            <person name="Liu T."/>
            <person name="Pan Y.S."/>
            <person name="Xia L.Y."/>
            <person name="Li J."/>
            <person name="Zhao F."/>
            <person name="Cao W.C."/>
        </authorList>
    </citation>
    <scope>NUCLEOTIDE SEQUENCE [LARGE SCALE GENOMIC DNA]</scope>
    <source>
        <strain evidence="2">HaeL-2018</strain>
    </source>
</reference>
<keyword evidence="1" id="KW-0175">Coiled coil</keyword>
<dbReference type="VEuPathDB" id="VectorBase:HLOH_039968"/>
<feature type="coiled-coil region" evidence="1">
    <location>
        <begin position="53"/>
        <end position="80"/>
    </location>
</feature>
<keyword evidence="3" id="KW-1185">Reference proteome</keyword>
<dbReference type="OMA" id="TWNQSER"/>
<sequence length="90" mass="10337">MDILQSLQKGPTEILNKLASIESRITKHEGMIADIRDSLGTTKKQVKDLGKIVTEHKDDISILQKEFKNLQAKNVDLENRSRRQNLCFME</sequence>
<dbReference type="Gene3D" id="1.20.5.340">
    <property type="match status" value="1"/>
</dbReference>
<dbReference type="EMBL" id="JABSTR010000005">
    <property type="protein sequence ID" value="KAH9372269.1"/>
    <property type="molecule type" value="Genomic_DNA"/>
</dbReference>
<dbReference type="AlphaFoldDB" id="A0A9J6GA77"/>
<comment type="caution">
    <text evidence="2">The sequence shown here is derived from an EMBL/GenBank/DDBJ whole genome shotgun (WGS) entry which is preliminary data.</text>
</comment>
<protein>
    <submittedName>
        <fullName evidence="2">Uncharacterized protein</fullName>
    </submittedName>
</protein>
<evidence type="ECO:0000256" key="1">
    <source>
        <dbReference type="SAM" id="Coils"/>
    </source>
</evidence>
<organism evidence="2 3">
    <name type="scientific">Haemaphysalis longicornis</name>
    <name type="common">Bush tick</name>
    <dbReference type="NCBI Taxonomy" id="44386"/>
    <lineage>
        <taxon>Eukaryota</taxon>
        <taxon>Metazoa</taxon>
        <taxon>Ecdysozoa</taxon>
        <taxon>Arthropoda</taxon>
        <taxon>Chelicerata</taxon>
        <taxon>Arachnida</taxon>
        <taxon>Acari</taxon>
        <taxon>Parasitiformes</taxon>
        <taxon>Ixodida</taxon>
        <taxon>Ixodoidea</taxon>
        <taxon>Ixodidae</taxon>
        <taxon>Haemaphysalinae</taxon>
        <taxon>Haemaphysalis</taxon>
    </lineage>
</organism>
<proteinExistence type="predicted"/>
<name>A0A9J6GA77_HAELO</name>
<evidence type="ECO:0000313" key="3">
    <source>
        <dbReference type="Proteomes" id="UP000821853"/>
    </source>
</evidence>